<dbReference type="SUPFAM" id="SSF144010">
    <property type="entry name" value="CofE-like"/>
    <property type="match status" value="1"/>
</dbReference>
<dbReference type="Gene3D" id="3.90.1660.10">
    <property type="entry name" value="CofE-like domain"/>
    <property type="match status" value="1"/>
</dbReference>
<evidence type="ECO:0000256" key="6">
    <source>
        <dbReference type="ARBA" id="ARBA00023134"/>
    </source>
</evidence>
<name>A0A1F8C1R2_9BACT</name>
<accession>A0A1F8C1R2</accession>
<evidence type="ECO:0000256" key="3">
    <source>
        <dbReference type="ARBA" id="ARBA00022741"/>
    </source>
</evidence>
<dbReference type="Pfam" id="PF01996">
    <property type="entry name" value="F420_ligase"/>
    <property type="match status" value="1"/>
</dbReference>
<dbReference type="AlphaFoldDB" id="A0A1F8C1R2"/>
<dbReference type="PANTHER" id="PTHR47917">
    <property type="match status" value="1"/>
</dbReference>
<dbReference type="InterPro" id="IPR002847">
    <property type="entry name" value="F420-0_gamma-glut_ligase-dom"/>
</dbReference>
<proteinExistence type="predicted"/>
<keyword evidence="2" id="KW-0479">Metal-binding</keyword>
<sequence>MIRREFDRGLEGNVEQFTTIAIPGIPEIKEGDDIGTIICKQSRGIGGLLGGDIIVVASKIISKAEGRIIDKSSIKVSDKANELSQATGKPAPVCQLILDESSDLIVRGHTIVAHHKLGYILTSAGVDQVDEFHISLIPEDPDLSAKKMREKIEELSGKKIAVVITDSEGREDRAGAGAVALGVSGIDSIRRTASPSGKQQEETISDMIANAASLLIGQRGKNTPAVVLRGLNIGRNTESRLQDYLRK</sequence>
<comment type="caution">
    <text evidence="9">The sequence shown here is derived from an EMBL/GenBank/DDBJ whole genome shotgun (WGS) entry which is preliminary data.</text>
</comment>
<keyword evidence="5" id="KW-0630">Potassium</keyword>
<dbReference type="GO" id="GO:0046872">
    <property type="term" value="F:metal ion binding"/>
    <property type="evidence" value="ECO:0007669"/>
    <property type="project" value="UniProtKB-KW"/>
</dbReference>
<dbReference type="EMBL" id="MGHL01000006">
    <property type="protein sequence ID" value="OGM70263.1"/>
    <property type="molecule type" value="Genomic_DNA"/>
</dbReference>
<evidence type="ECO:0000256" key="1">
    <source>
        <dbReference type="ARBA" id="ARBA00022598"/>
    </source>
</evidence>
<evidence type="ECO:0000256" key="4">
    <source>
        <dbReference type="ARBA" id="ARBA00022842"/>
    </source>
</evidence>
<evidence type="ECO:0000256" key="5">
    <source>
        <dbReference type="ARBA" id="ARBA00022958"/>
    </source>
</evidence>
<protein>
    <submittedName>
        <fullName evidence="9">Coenzyme F420-0:L-glutamate ligase</fullName>
    </submittedName>
</protein>
<organism evidence="9 10">
    <name type="scientific">Candidatus Woesebacteria bacterium RIFCSPLOWO2_01_FULL_44_14</name>
    <dbReference type="NCBI Taxonomy" id="1802525"/>
    <lineage>
        <taxon>Bacteria</taxon>
        <taxon>Candidatus Woeseibacteriota</taxon>
    </lineage>
</organism>
<dbReference type="Gene3D" id="3.30.1330.100">
    <property type="entry name" value="CofE-like"/>
    <property type="match status" value="1"/>
</dbReference>
<keyword evidence="1 9" id="KW-0436">Ligase</keyword>
<evidence type="ECO:0000256" key="7">
    <source>
        <dbReference type="ARBA" id="ARBA00023211"/>
    </source>
</evidence>
<evidence type="ECO:0000256" key="2">
    <source>
        <dbReference type="ARBA" id="ARBA00022723"/>
    </source>
</evidence>
<dbReference type="InterPro" id="IPR008225">
    <property type="entry name" value="F420-0_g-glutamyl_ligase"/>
</dbReference>
<evidence type="ECO:0000313" key="10">
    <source>
        <dbReference type="Proteomes" id="UP000178429"/>
    </source>
</evidence>
<reference evidence="9 10" key="1">
    <citation type="journal article" date="2016" name="Nat. Commun.">
        <title>Thousands of microbial genomes shed light on interconnected biogeochemical processes in an aquifer system.</title>
        <authorList>
            <person name="Anantharaman K."/>
            <person name="Brown C.T."/>
            <person name="Hug L.A."/>
            <person name="Sharon I."/>
            <person name="Castelle C.J."/>
            <person name="Probst A.J."/>
            <person name="Thomas B.C."/>
            <person name="Singh A."/>
            <person name="Wilkins M.J."/>
            <person name="Karaoz U."/>
            <person name="Brodie E.L."/>
            <person name="Williams K.H."/>
            <person name="Hubbard S.S."/>
            <person name="Banfield J.F."/>
        </authorList>
    </citation>
    <scope>NUCLEOTIDE SEQUENCE [LARGE SCALE GENOMIC DNA]</scope>
</reference>
<feature type="domain" description="Coenzyme F420:L-glutamate ligase-like" evidence="8">
    <location>
        <begin position="25"/>
        <end position="230"/>
    </location>
</feature>
<keyword evidence="3" id="KW-0547">Nucleotide-binding</keyword>
<evidence type="ECO:0000259" key="8">
    <source>
        <dbReference type="Pfam" id="PF01996"/>
    </source>
</evidence>
<gene>
    <name evidence="9" type="ORF">A2975_04290</name>
</gene>
<dbReference type="Proteomes" id="UP000178429">
    <property type="component" value="Unassembled WGS sequence"/>
</dbReference>
<dbReference type="STRING" id="1802525.A2975_04290"/>
<dbReference type="GO" id="GO:0005525">
    <property type="term" value="F:GTP binding"/>
    <property type="evidence" value="ECO:0007669"/>
    <property type="project" value="UniProtKB-KW"/>
</dbReference>
<dbReference type="PANTHER" id="PTHR47917:SF1">
    <property type="entry name" value="COENZYME F420:L-GLUTAMATE LIGASE"/>
    <property type="match status" value="1"/>
</dbReference>
<keyword evidence="6" id="KW-0342">GTP-binding</keyword>
<keyword evidence="7" id="KW-0464">Manganese</keyword>
<evidence type="ECO:0000313" key="9">
    <source>
        <dbReference type="EMBL" id="OGM70263.1"/>
    </source>
</evidence>
<dbReference type="NCBIfam" id="TIGR01916">
    <property type="entry name" value="F420_cofE"/>
    <property type="match status" value="1"/>
</dbReference>
<dbReference type="GO" id="GO:0052618">
    <property type="term" value="F:coenzyme F420-0:L-glutamate ligase activity"/>
    <property type="evidence" value="ECO:0007669"/>
    <property type="project" value="TreeGrafter"/>
</dbReference>
<keyword evidence="4" id="KW-0460">Magnesium</keyword>